<comment type="caution">
    <text evidence="13">The sequence shown here is derived from an EMBL/GenBank/DDBJ whole genome shotgun (WGS) entry which is preliminary data.</text>
</comment>
<dbReference type="EMBL" id="AXCZ01000203">
    <property type="protein sequence ID" value="KGM09267.1"/>
    <property type="molecule type" value="Genomic_DNA"/>
</dbReference>
<evidence type="ECO:0000313" key="14">
    <source>
        <dbReference type="Proteomes" id="UP000054314"/>
    </source>
</evidence>
<dbReference type="Proteomes" id="UP000054314">
    <property type="component" value="Unassembled WGS sequence"/>
</dbReference>
<dbReference type="InterPro" id="IPR027417">
    <property type="entry name" value="P-loop_NTPase"/>
</dbReference>
<feature type="non-terminal residue" evidence="13">
    <location>
        <position position="1"/>
    </location>
</feature>
<dbReference type="FunFam" id="3.40.50.300:FF:000221">
    <property type="entry name" value="Multidrug ABC transporter ATP-binding protein"/>
    <property type="match status" value="1"/>
</dbReference>
<dbReference type="PANTHER" id="PTHR24221:SF654">
    <property type="entry name" value="ATP-BINDING CASSETTE SUB-FAMILY B MEMBER 6"/>
    <property type="match status" value="1"/>
</dbReference>
<dbReference type="SMART" id="SM00382">
    <property type="entry name" value="AAA"/>
    <property type="match status" value="1"/>
</dbReference>
<dbReference type="PROSITE" id="PS50893">
    <property type="entry name" value="ABC_TRANSPORTER_2"/>
    <property type="match status" value="1"/>
</dbReference>
<dbReference type="GO" id="GO:0005524">
    <property type="term" value="F:ATP binding"/>
    <property type="evidence" value="ECO:0007669"/>
    <property type="project" value="UniProtKB-KW"/>
</dbReference>
<reference evidence="13 14" key="1">
    <citation type="submission" date="2013-08" db="EMBL/GenBank/DDBJ databases">
        <title>Genome sequencing of Cellulomonas bogoriensis 69B4.</title>
        <authorList>
            <person name="Chen F."/>
            <person name="Li Y."/>
            <person name="Wang G."/>
        </authorList>
    </citation>
    <scope>NUCLEOTIDE SEQUENCE [LARGE SCALE GENOMIC DNA]</scope>
    <source>
        <strain evidence="13 14">69B4</strain>
    </source>
</reference>
<keyword evidence="2" id="KW-0813">Transport</keyword>
<feature type="region of interest" description="Disordered" evidence="11">
    <location>
        <begin position="1"/>
        <end position="27"/>
    </location>
</feature>
<dbReference type="PANTHER" id="PTHR24221">
    <property type="entry name" value="ATP-BINDING CASSETTE SUB-FAMILY B"/>
    <property type="match status" value="1"/>
</dbReference>
<evidence type="ECO:0000256" key="9">
    <source>
        <dbReference type="ARBA" id="ARBA00023136"/>
    </source>
</evidence>
<evidence type="ECO:0000256" key="2">
    <source>
        <dbReference type="ARBA" id="ARBA00022448"/>
    </source>
</evidence>
<gene>
    <name evidence="13" type="ORF">N869_07470</name>
</gene>
<keyword evidence="4" id="KW-0997">Cell inner membrane</keyword>
<evidence type="ECO:0000259" key="12">
    <source>
        <dbReference type="PROSITE" id="PS50893"/>
    </source>
</evidence>
<dbReference type="InterPro" id="IPR003593">
    <property type="entry name" value="AAA+_ATPase"/>
</dbReference>
<keyword evidence="7" id="KW-0067">ATP-binding</keyword>
<sequence>AGLAHAAGGGGTRARTGAVPAPAPQPEPAWVLQDVSLRIPAGSLTALVGPSGAGKTTLTHLLPRLYDVDRGSVTIDGHDVRDLLLDSVADAVGMVTQDPYLFHASIADNLRYARPDASHAQLVEAARAAQIHDRVMAFPDGYDTTVGERGYRLSGGEKQRLAIARVLLKDPRVLVLDEATSALDSRSERLVQEALATAVQGRTTIAIAHRLSTIRHADLIAVVDEGRVVETGTHDSLLQQDGLYARLHADQFGGGRVQARFADGVMFTDGVVVHQPLLPHDPSSG</sequence>
<evidence type="ECO:0000313" key="13">
    <source>
        <dbReference type="EMBL" id="KGM09267.1"/>
    </source>
</evidence>
<dbReference type="OrthoDB" id="9806127at2"/>
<keyword evidence="5" id="KW-0812">Transmembrane</keyword>
<dbReference type="InterPro" id="IPR017871">
    <property type="entry name" value="ABC_transporter-like_CS"/>
</dbReference>
<accession>A0A0A0BNP7</accession>
<dbReference type="GO" id="GO:0016887">
    <property type="term" value="F:ATP hydrolysis activity"/>
    <property type="evidence" value="ECO:0007669"/>
    <property type="project" value="InterPro"/>
</dbReference>
<keyword evidence="8" id="KW-1133">Transmembrane helix</keyword>
<dbReference type="GO" id="GO:0034040">
    <property type="term" value="F:ATPase-coupled lipid transmembrane transporter activity"/>
    <property type="evidence" value="ECO:0007669"/>
    <property type="project" value="TreeGrafter"/>
</dbReference>
<dbReference type="Pfam" id="PF00005">
    <property type="entry name" value="ABC_tran"/>
    <property type="match status" value="1"/>
</dbReference>
<proteinExistence type="inferred from homology"/>
<evidence type="ECO:0000256" key="6">
    <source>
        <dbReference type="ARBA" id="ARBA00022741"/>
    </source>
</evidence>
<dbReference type="AlphaFoldDB" id="A0A0A0BNP7"/>
<keyword evidence="9" id="KW-0472">Membrane</keyword>
<evidence type="ECO:0000256" key="8">
    <source>
        <dbReference type="ARBA" id="ARBA00022989"/>
    </source>
</evidence>
<comment type="similarity">
    <text evidence="10">Belongs to the ABC transporter superfamily. Siderophore-Fe(3+) uptake transporter (SIUT) (TC 3.A.1.21) family.</text>
</comment>
<evidence type="ECO:0000256" key="4">
    <source>
        <dbReference type="ARBA" id="ARBA00022519"/>
    </source>
</evidence>
<evidence type="ECO:0000256" key="3">
    <source>
        <dbReference type="ARBA" id="ARBA00022475"/>
    </source>
</evidence>
<comment type="subcellular location">
    <subcellularLocation>
        <location evidence="1">Cell inner membrane</location>
        <topology evidence="1">Multi-pass membrane protein</topology>
    </subcellularLocation>
</comment>
<protein>
    <recommendedName>
        <fullName evidence="12">ABC transporter domain-containing protein</fullName>
    </recommendedName>
</protein>
<dbReference type="InterPro" id="IPR039421">
    <property type="entry name" value="Type_1_exporter"/>
</dbReference>
<evidence type="ECO:0000256" key="1">
    <source>
        <dbReference type="ARBA" id="ARBA00004429"/>
    </source>
</evidence>
<evidence type="ECO:0000256" key="7">
    <source>
        <dbReference type="ARBA" id="ARBA00022840"/>
    </source>
</evidence>
<name>A0A0A0BNP7_9CELL</name>
<evidence type="ECO:0000256" key="10">
    <source>
        <dbReference type="ARBA" id="ARBA00023455"/>
    </source>
</evidence>
<keyword evidence="6" id="KW-0547">Nucleotide-binding</keyword>
<dbReference type="Gene3D" id="3.40.50.300">
    <property type="entry name" value="P-loop containing nucleotide triphosphate hydrolases"/>
    <property type="match status" value="1"/>
</dbReference>
<keyword evidence="3" id="KW-1003">Cell membrane</keyword>
<dbReference type="GO" id="GO:0005886">
    <property type="term" value="C:plasma membrane"/>
    <property type="evidence" value="ECO:0007669"/>
    <property type="project" value="UniProtKB-SubCell"/>
</dbReference>
<evidence type="ECO:0000256" key="5">
    <source>
        <dbReference type="ARBA" id="ARBA00022692"/>
    </source>
</evidence>
<dbReference type="InterPro" id="IPR003439">
    <property type="entry name" value="ABC_transporter-like_ATP-bd"/>
</dbReference>
<feature type="domain" description="ABC transporter" evidence="12">
    <location>
        <begin position="14"/>
        <end position="250"/>
    </location>
</feature>
<organism evidence="13 14">
    <name type="scientific">Cellulomonas bogoriensis 69B4 = DSM 16987</name>
    <dbReference type="NCBI Taxonomy" id="1386082"/>
    <lineage>
        <taxon>Bacteria</taxon>
        <taxon>Bacillati</taxon>
        <taxon>Actinomycetota</taxon>
        <taxon>Actinomycetes</taxon>
        <taxon>Micrococcales</taxon>
        <taxon>Cellulomonadaceae</taxon>
        <taxon>Cellulomonas</taxon>
    </lineage>
</organism>
<dbReference type="PROSITE" id="PS00211">
    <property type="entry name" value="ABC_TRANSPORTER_1"/>
    <property type="match status" value="1"/>
</dbReference>
<keyword evidence="14" id="KW-1185">Reference proteome</keyword>
<dbReference type="RefSeq" id="WP_156968553.1">
    <property type="nucleotide sequence ID" value="NZ_AXCZ01000203.1"/>
</dbReference>
<dbReference type="SUPFAM" id="SSF52540">
    <property type="entry name" value="P-loop containing nucleoside triphosphate hydrolases"/>
    <property type="match status" value="1"/>
</dbReference>
<evidence type="ECO:0000256" key="11">
    <source>
        <dbReference type="SAM" id="MobiDB-lite"/>
    </source>
</evidence>